<dbReference type="AlphaFoldDB" id="A0A1T5MH09"/>
<dbReference type="STRING" id="688867.SAMN05660236_5429"/>
<keyword evidence="2" id="KW-1185">Reference proteome</keyword>
<evidence type="ECO:0000313" key="1">
    <source>
        <dbReference type="EMBL" id="SKC87475.1"/>
    </source>
</evidence>
<protein>
    <submittedName>
        <fullName evidence="1">Uncharacterized protein</fullName>
    </submittedName>
</protein>
<evidence type="ECO:0000313" key="2">
    <source>
        <dbReference type="Proteomes" id="UP000190961"/>
    </source>
</evidence>
<organism evidence="1 2">
    <name type="scientific">Ohtaekwangia koreensis</name>
    <dbReference type="NCBI Taxonomy" id="688867"/>
    <lineage>
        <taxon>Bacteria</taxon>
        <taxon>Pseudomonadati</taxon>
        <taxon>Bacteroidota</taxon>
        <taxon>Cytophagia</taxon>
        <taxon>Cytophagales</taxon>
        <taxon>Fulvivirgaceae</taxon>
        <taxon>Ohtaekwangia</taxon>
    </lineage>
</organism>
<name>A0A1T5MH09_9BACT</name>
<gene>
    <name evidence="1" type="ORF">SAMN05660236_5429</name>
</gene>
<reference evidence="1 2" key="1">
    <citation type="submission" date="2017-02" db="EMBL/GenBank/DDBJ databases">
        <authorList>
            <person name="Peterson S.W."/>
        </authorList>
    </citation>
    <scope>NUCLEOTIDE SEQUENCE [LARGE SCALE GENOMIC DNA]</scope>
    <source>
        <strain evidence="1 2">DSM 25262</strain>
    </source>
</reference>
<dbReference type="EMBL" id="FUZU01000004">
    <property type="protein sequence ID" value="SKC87475.1"/>
    <property type="molecule type" value="Genomic_DNA"/>
</dbReference>
<dbReference type="Proteomes" id="UP000190961">
    <property type="component" value="Unassembled WGS sequence"/>
</dbReference>
<sequence>MSIIIVVLLTSCLENVRMKPVDLTMYKKAEFHEDIPIVRVLQSV</sequence>
<accession>A0A1T5MH09</accession>
<proteinExistence type="predicted"/>